<evidence type="ECO:0000256" key="1">
    <source>
        <dbReference type="ARBA" id="ARBA00010688"/>
    </source>
</evidence>
<evidence type="ECO:0000256" key="5">
    <source>
        <dbReference type="ARBA" id="ARBA00022840"/>
    </source>
</evidence>
<organism evidence="7 8">
    <name type="scientific">Leifsonia shinshuensis</name>
    <dbReference type="NCBI Taxonomy" id="150026"/>
    <lineage>
        <taxon>Bacteria</taxon>
        <taxon>Bacillati</taxon>
        <taxon>Actinomycetota</taxon>
        <taxon>Actinomycetes</taxon>
        <taxon>Micrococcales</taxon>
        <taxon>Microbacteriaceae</taxon>
        <taxon>Leifsonia</taxon>
    </lineage>
</organism>
<keyword evidence="2 7" id="KW-0808">Transferase</keyword>
<feature type="domain" description="Carbohydrate kinase PfkB" evidence="6">
    <location>
        <begin position="6"/>
        <end position="302"/>
    </location>
</feature>
<keyword evidence="5" id="KW-0067">ATP-binding</keyword>
<dbReference type="SUPFAM" id="SSF53613">
    <property type="entry name" value="Ribokinase-like"/>
    <property type="match status" value="1"/>
</dbReference>
<dbReference type="PANTHER" id="PTHR43085">
    <property type="entry name" value="HEXOKINASE FAMILY MEMBER"/>
    <property type="match status" value="1"/>
</dbReference>
<sequence>MPAPARLVTIGEAMVVLYPDHHLPLADAHTFGSDVGGAEFNVATTLARLGLPTAWVSRLGGDGFGDRILAAAHEAGVDTSAVERDANRPTGLYVKEPVAGAGGVRTRMHYYRSWSAASALGVAQLRSEPAASLLRSATVAHTSGITPALSASAAEVASTLRSLVGPDTLISVDLNLRPALWTGRDRIALDGLVAQADLLFAGHEETGAHFGHVDPARLFAELPHLETLVLKDEERRASAYRRDGSETHVPCLTVEVVEPVGAGDAFAAGFLAGRAEGRDDTAALRLGHALASLTLIGHGDRPLSVPDRGERDTISAAEDAVWEHWRVHPGDIPWAGGRVPAASREAASPEAAP</sequence>
<dbReference type="GO" id="GO:0008673">
    <property type="term" value="F:2-dehydro-3-deoxygluconokinase activity"/>
    <property type="evidence" value="ECO:0007669"/>
    <property type="project" value="UniProtKB-EC"/>
</dbReference>
<dbReference type="CDD" id="cd01166">
    <property type="entry name" value="KdgK"/>
    <property type="match status" value="1"/>
</dbReference>
<dbReference type="InterPro" id="IPR050306">
    <property type="entry name" value="PfkB_Carbo_kinase"/>
</dbReference>
<evidence type="ECO:0000313" key="8">
    <source>
        <dbReference type="Proteomes" id="UP000578352"/>
    </source>
</evidence>
<reference evidence="7 8" key="1">
    <citation type="submission" date="2020-07" db="EMBL/GenBank/DDBJ databases">
        <title>Sequencing the genomes of 1000 actinobacteria strains.</title>
        <authorList>
            <person name="Klenk H.-P."/>
        </authorList>
    </citation>
    <scope>NUCLEOTIDE SEQUENCE [LARGE SCALE GENOMIC DNA]</scope>
    <source>
        <strain evidence="7 8">DSM 15165</strain>
    </source>
</reference>
<evidence type="ECO:0000256" key="3">
    <source>
        <dbReference type="ARBA" id="ARBA00022741"/>
    </source>
</evidence>
<dbReference type="InterPro" id="IPR011611">
    <property type="entry name" value="PfkB_dom"/>
</dbReference>
<evidence type="ECO:0000256" key="2">
    <source>
        <dbReference type="ARBA" id="ARBA00022679"/>
    </source>
</evidence>
<dbReference type="Gene3D" id="3.40.1190.20">
    <property type="match status" value="1"/>
</dbReference>
<accession>A0A853CR50</accession>
<dbReference type="EMBL" id="JACCFL010000001">
    <property type="protein sequence ID" value="NYJ21961.1"/>
    <property type="molecule type" value="Genomic_DNA"/>
</dbReference>
<dbReference type="Pfam" id="PF00294">
    <property type="entry name" value="PfkB"/>
    <property type="match status" value="1"/>
</dbReference>
<comment type="similarity">
    <text evidence="1">Belongs to the carbohydrate kinase PfkB family.</text>
</comment>
<keyword evidence="4 7" id="KW-0418">Kinase</keyword>
<evidence type="ECO:0000259" key="6">
    <source>
        <dbReference type="Pfam" id="PF00294"/>
    </source>
</evidence>
<dbReference type="AlphaFoldDB" id="A0A853CR50"/>
<gene>
    <name evidence="7" type="ORF">HNR13_000248</name>
</gene>
<dbReference type="RefSeq" id="WP_179604077.1">
    <property type="nucleotide sequence ID" value="NZ_BAABEH010000001.1"/>
</dbReference>
<evidence type="ECO:0000256" key="4">
    <source>
        <dbReference type="ARBA" id="ARBA00022777"/>
    </source>
</evidence>
<comment type="caution">
    <text evidence="7">The sequence shown here is derived from an EMBL/GenBank/DDBJ whole genome shotgun (WGS) entry which is preliminary data.</text>
</comment>
<protein>
    <submittedName>
        <fullName evidence="7">2-dehydro-3-deoxygluconokinase</fullName>
        <ecNumber evidence="7">2.7.1.45</ecNumber>
    </submittedName>
</protein>
<dbReference type="GO" id="GO:0005524">
    <property type="term" value="F:ATP binding"/>
    <property type="evidence" value="ECO:0007669"/>
    <property type="project" value="UniProtKB-KW"/>
</dbReference>
<proteinExistence type="inferred from homology"/>
<dbReference type="InterPro" id="IPR029056">
    <property type="entry name" value="Ribokinase-like"/>
</dbReference>
<keyword evidence="3" id="KW-0547">Nucleotide-binding</keyword>
<name>A0A853CR50_9MICO</name>
<dbReference type="Proteomes" id="UP000578352">
    <property type="component" value="Unassembled WGS sequence"/>
</dbReference>
<dbReference type="EC" id="2.7.1.45" evidence="7"/>
<evidence type="ECO:0000313" key="7">
    <source>
        <dbReference type="EMBL" id="NYJ21961.1"/>
    </source>
</evidence>
<dbReference type="PANTHER" id="PTHR43085:SF1">
    <property type="entry name" value="PSEUDOURIDINE KINASE-RELATED"/>
    <property type="match status" value="1"/>
</dbReference>